<evidence type="ECO:0000256" key="10">
    <source>
        <dbReference type="PIRSR" id="PIRSR602401-1"/>
    </source>
</evidence>
<keyword evidence="11" id="KW-0503">Monooxygenase</keyword>
<dbReference type="InterPro" id="IPR036396">
    <property type="entry name" value="Cyt_P450_sf"/>
</dbReference>
<dbReference type="InterPro" id="IPR002401">
    <property type="entry name" value="Cyt_P450_E_grp-I"/>
</dbReference>
<accession>A0A9Q0JSB8</accession>
<dbReference type="Pfam" id="PF00067">
    <property type="entry name" value="p450"/>
    <property type="match status" value="1"/>
</dbReference>
<keyword evidence="3 10" id="KW-0349">Heme</keyword>
<dbReference type="AlphaFoldDB" id="A0A9Q0JSB8"/>
<keyword evidence="13" id="KW-1185">Reference proteome</keyword>
<dbReference type="GO" id="GO:0005506">
    <property type="term" value="F:iron ion binding"/>
    <property type="evidence" value="ECO:0007669"/>
    <property type="project" value="InterPro"/>
</dbReference>
<dbReference type="GO" id="GO:0016020">
    <property type="term" value="C:membrane"/>
    <property type="evidence" value="ECO:0007669"/>
    <property type="project" value="UniProtKB-SubCell"/>
</dbReference>
<dbReference type="GO" id="GO:0016705">
    <property type="term" value="F:oxidoreductase activity, acting on paired donors, with incorporation or reduction of molecular oxygen"/>
    <property type="evidence" value="ECO:0007669"/>
    <property type="project" value="InterPro"/>
</dbReference>
<dbReference type="OrthoDB" id="2789670at2759"/>
<dbReference type="PRINTS" id="PR00385">
    <property type="entry name" value="P450"/>
</dbReference>
<keyword evidence="8 10" id="KW-0408">Iron</keyword>
<evidence type="ECO:0000256" key="1">
    <source>
        <dbReference type="ARBA" id="ARBA00001971"/>
    </source>
</evidence>
<evidence type="ECO:0008006" key="14">
    <source>
        <dbReference type="Google" id="ProtNLM"/>
    </source>
</evidence>
<comment type="subcellular location">
    <subcellularLocation>
        <location evidence="2">Membrane</location>
    </subcellularLocation>
</comment>
<dbReference type="PRINTS" id="PR00463">
    <property type="entry name" value="EP450I"/>
</dbReference>
<proteinExistence type="inferred from homology"/>
<keyword evidence="7 11" id="KW-0560">Oxidoreductase</keyword>
<name>A0A9Q0JSB8_9MAGN</name>
<dbReference type="Proteomes" id="UP001141806">
    <property type="component" value="Unassembled WGS sequence"/>
</dbReference>
<evidence type="ECO:0000313" key="12">
    <source>
        <dbReference type="EMBL" id="KAJ4947988.1"/>
    </source>
</evidence>
<comment type="caution">
    <text evidence="12">The sequence shown here is derived from an EMBL/GenBank/DDBJ whole genome shotgun (WGS) entry which is preliminary data.</text>
</comment>
<comment type="cofactor">
    <cofactor evidence="1 10">
        <name>heme</name>
        <dbReference type="ChEBI" id="CHEBI:30413"/>
    </cofactor>
</comment>
<evidence type="ECO:0000256" key="6">
    <source>
        <dbReference type="ARBA" id="ARBA00022989"/>
    </source>
</evidence>
<evidence type="ECO:0000256" key="4">
    <source>
        <dbReference type="ARBA" id="ARBA00022692"/>
    </source>
</evidence>
<dbReference type="PROSITE" id="PS00086">
    <property type="entry name" value="CYTOCHROME_P450"/>
    <property type="match status" value="1"/>
</dbReference>
<keyword evidence="9" id="KW-0472">Membrane</keyword>
<evidence type="ECO:0000313" key="13">
    <source>
        <dbReference type="Proteomes" id="UP001141806"/>
    </source>
</evidence>
<dbReference type="FunFam" id="1.10.630.10:FF:000026">
    <property type="entry name" value="Cytochrome P450 82C4"/>
    <property type="match status" value="1"/>
</dbReference>
<dbReference type="PANTHER" id="PTHR47947">
    <property type="entry name" value="CYTOCHROME P450 82C3-RELATED"/>
    <property type="match status" value="1"/>
</dbReference>
<evidence type="ECO:0000256" key="11">
    <source>
        <dbReference type="RuleBase" id="RU000461"/>
    </source>
</evidence>
<keyword evidence="4" id="KW-0812">Transmembrane</keyword>
<reference evidence="12" key="1">
    <citation type="journal article" date="2023" name="Plant J.">
        <title>The genome of the king protea, Protea cynaroides.</title>
        <authorList>
            <person name="Chang J."/>
            <person name="Duong T.A."/>
            <person name="Schoeman C."/>
            <person name="Ma X."/>
            <person name="Roodt D."/>
            <person name="Barker N."/>
            <person name="Li Z."/>
            <person name="Van de Peer Y."/>
            <person name="Mizrachi E."/>
        </authorList>
    </citation>
    <scope>NUCLEOTIDE SEQUENCE</scope>
    <source>
        <tissue evidence="12">Young leaves</tissue>
    </source>
</reference>
<evidence type="ECO:0000256" key="8">
    <source>
        <dbReference type="ARBA" id="ARBA00023004"/>
    </source>
</evidence>
<organism evidence="12 13">
    <name type="scientific">Protea cynaroides</name>
    <dbReference type="NCBI Taxonomy" id="273540"/>
    <lineage>
        <taxon>Eukaryota</taxon>
        <taxon>Viridiplantae</taxon>
        <taxon>Streptophyta</taxon>
        <taxon>Embryophyta</taxon>
        <taxon>Tracheophyta</taxon>
        <taxon>Spermatophyta</taxon>
        <taxon>Magnoliopsida</taxon>
        <taxon>Proteales</taxon>
        <taxon>Proteaceae</taxon>
        <taxon>Protea</taxon>
    </lineage>
</organism>
<dbReference type="InterPro" id="IPR017972">
    <property type="entry name" value="Cyt_P450_CS"/>
</dbReference>
<gene>
    <name evidence="12" type="ORF">NE237_014227</name>
</gene>
<dbReference type="EMBL" id="JAMYWD010000745">
    <property type="protein sequence ID" value="KAJ4947988.1"/>
    <property type="molecule type" value="Genomic_DNA"/>
</dbReference>
<dbReference type="InterPro" id="IPR050651">
    <property type="entry name" value="Plant_Cytochrome_P450_Monoox"/>
</dbReference>
<protein>
    <recommendedName>
        <fullName evidence="14">Cytochrome P450</fullName>
    </recommendedName>
</protein>
<dbReference type="GO" id="GO:0020037">
    <property type="term" value="F:heme binding"/>
    <property type="evidence" value="ECO:0007669"/>
    <property type="project" value="InterPro"/>
</dbReference>
<evidence type="ECO:0000256" key="2">
    <source>
        <dbReference type="ARBA" id="ARBA00004370"/>
    </source>
</evidence>
<evidence type="ECO:0000256" key="9">
    <source>
        <dbReference type="ARBA" id="ARBA00023136"/>
    </source>
</evidence>
<evidence type="ECO:0000256" key="5">
    <source>
        <dbReference type="ARBA" id="ARBA00022723"/>
    </source>
</evidence>
<dbReference type="GO" id="GO:0004497">
    <property type="term" value="F:monooxygenase activity"/>
    <property type="evidence" value="ECO:0007669"/>
    <property type="project" value="UniProtKB-KW"/>
</dbReference>
<dbReference type="Gene3D" id="1.10.630.10">
    <property type="entry name" value="Cytochrome P450"/>
    <property type="match status" value="1"/>
</dbReference>
<sequence>MDLLLQLQAIVVLLALIFVYRQWATKGTHINESKAMEAPEPPGAWPIIGHLFKLSATQPLFRTLADMADKQGPAFTIRLGIHRTLVISSAEFAKECFTTNDKALASRPRSAAGKYLAFDYGMVGFAPNGSYWRETRKWIVLELLSNRRLESLKRIRYAEIENCMKDLYGHWVKNNNKNQVKVDMSRLFRSVAMNLVLKMVVGQRYFNVLGVEHNEEVLWFQKTIDDFFKLAGVSVASDALPSFLSWIDWDGQQSAMKKTAKDMDLISDRWLQQHRQKRLSEKFDADEQDFMDVMLSILEEDAQFHGHDRDSVVKATTMALMLASTDPIAISLSWALSLLLNNKNVLAKAQKEIDFHVGKDRNVEENDIGKLTYLQAIIKETLRLYPDTPLLIPHEAIEDCTVSDFRIPKGTRVIANLWKIHRDPSVWPNPLEFQPERFLTSHTSVDVWGKNFEFIPFGSGRRSCPGISFSLLTLQMMLARLLHQFELRTLSNEPVDMTEGTGLSMSKKTPLEVLLNPRLSPQLYDKENILFSFV</sequence>
<evidence type="ECO:0000256" key="3">
    <source>
        <dbReference type="ARBA" id="ARBA00022617"/>
    </source>
</evidence>
<feature type="binding site" description="axial binding residue" evidence="10">
    <location>
        <position position="464"/>
    </location>
    <ligand>
        <name>heme</name>
        <dbReference type="ChEBI" id="CHEBI:30413"/>
    </ligand>
    <ligandPart>
        <name>Fe</name>
        <dbReference type="ChEBI" id="CHEBI:18248"/>
    </ligandPart>
</feature>
<evidence type="ECO:0000256" key="7">
    <source>
        <dbReference type="ARBA" id="ARBA00023002"/>
    </source>
</evidence>
<keyword evidence="5 10" id="KW-0479">Metal-binding</keyword>
<comment type="similarity">
    <text evidence="11">Belongs to the cytochrome P450 family.</text>
</comment>
<dbReference type="SUPFAM" id="SSF48264">
    <property type="entry name" value="Cytochrome P450"/>
    <property type="match status" value="1"/>
</dbReference>
<dbReference type="InterPro" id="IPR001128">
    <property type="entry name" value="Cyt_P450"/>
</dbReference>
<keyword evidence="6" id="KW-1133">Transmembrane helix</keyword>
<dbReference type="PANTHER" id="PTHR47947:SF26">
    <property type="entry name" value="CYTOCHROME P450"/>
    <property type="match status" value="1"/>
</dbReference>